<comment type="caution">
    <text evidence="7">The sequence shown here is derived from an EMBL/GenBank/DDBJ whole genome shotgun (WGS) entry which is preliminary data.</text>
</comment>
<dbReference type="PANTHER" id="PTHR46743">
    <property type="entry name" value="TEICHOIC ACIDS EXPORT ATP-BINDING PROTEIN TAGH"/>
    <property type="match status" value="1"/>
</dbReference>
<dbReference type="Proteomes" id="UP001596108">
    <property type="component" value="Unassembled WGS sequence"/>
</dbReference>
<dbReference type="PROSITE" id="PS50893">
    <property type="entry name" value="ABC_TRANSPORTER_2"/>
    <property type="match status" value="1"/>
</dbReference>
<dbReference type="InterPro" id="IPR027417">
    <property type="entry name" value="P-loop_NTPase"/>
</dbReference>
<evidence type="ECO:0000256" key="2">
    <source>
        <dbReference type="ARBA" id="ARBA00022448"/>
    </source>
</evidence>
<dbReference type="InterPro" id="IPR015860">
    <property type="entry name" value="ABC_transpr_TagH-like"/>
</dbReference>
<dbReference type="CDD" id="cd03220">
    <property type="entry name" value="ABC_KpsT_Wzt"/>
    <property type="match status" value="1"/>
</dbReference>
<dbReference type="InterPro" id="IPR050683">
    <property type="entry name" value="Bact_Polysacc_Export_ATP-bd"/>
</dbReference>
<evidence type="ECO:0000313" key="7">
    <source>
        <dbReference type="EMBL" id="MFC5528999.1"/>
    </source>
</evidence>
<dbReference type="SMART" id="SM00382">
    <property type="entry name" value="AAA"/>
    <property type="match status" value="1"/>
</dbReference>
<dbReference type="EMBL" id="JBHSNC010000017">
    <property type="protein sequence ID" value="MFC5528999.1"/>
    <property type="molecule type" value="Genomic_DNA"/>
</dbReference>
<evidence type="ECO:0000313" key="8">
    <source>
        <dbReference type="Proteomes" id="UP001596108"/>
    </source>
</evidence>
<keyword evidence="5" id="KW-1278">Translocase</keyword>
<comment type="similarity">
    <text evidence="1">Belongs to the ABC transporter superfamily.</text>
</comment>
<gene>
    <name evidence="7" type="ORF">ACFPQ4_05960</name>
</gene>
<dbReference type="InterPro" id="IPR017871">
    <property type="entry name" value="ABC_transporter-like_CS"/>
</dbReference>
<keyword evidence="8" id="KW-1185">Reference proteome</keyword>
<evidence type="ECO:0000256" key="4">
    <source>
        <dbReference type="ARBA" id="ARBA00022840"/>
    </source>
</evidence>
<evidence type="ECO:0000256" key="3">
    <source>
        <dbReference type="ARBA" id="ARBA00022741"/>
    </source>
</evidence>
<organism evidence="7 8">
    <name type="scientific">Cohnella yongneupensis</name>
    <dbReference type="NCBI Taxonomy" id="425006"/>
    <lineage>
        <taxon>Bacteria</taxon>
        <taxon>Bacillati</taxon>
        <taxon>Bacillota</taxon>
        <taxon>Bacilli</taxon>
        <taxon>Bacillales</taxon>
        <taxon>Paenibacillaceae</taxon>
        <taxon>Cohnella</taxon>
    </lineage>
</organism>
<dbReference type="InterPro" id="IPR003593">
    <property type="entry name" value="AAA+_ATPase"/>
</dbReference>
<evidence type="ECO:0000256" key="5">
    <source>
        <dbReference type="ARBA" id="ARBA00022967"/>
    </source>
</evidence>
<proteinExistence type="inferred from homology"/>
<dbReference type="RefSeq" id="WP_378110867.1">
    <property type="nucleotide sequence ID" value="NZ_JBHSNC010000017.1"/>
</dbReference>
<feature type="domain" description="ABC transporter" evidence="6">
    <location>
        <begin position="30"/>
        <end position="244"/>
    </location>
</feature>
<dbReference type="SUPFAM" id="SSF52540">
    <property type="entry name" value="P-loop containing nucleoside triphosphate hydrolases"/>
    <property type="match status" value="1"/>
</dbReference>
<protein>
    <submittedName>
        <fullName evidence="7">ABC transporter ATP-binding protein</fullName>
    </submittedName>
</protein>
<accession>A0ABW0R1A7</accession>
<name>A0ABW0R1A7_9BACL</name>
<sequence length="246" mass="27622">MKTVEISVENVSMKFRLANEKVDTLKEYIVRMLKKEIRYSEFYALKSVNFEIFRGERIGIIGHNGAGKSTLLKIISGIIKPTDGKIAVNGNVAPLLELGAGFDFDISGSENIYLNGAILGKSKEYLKGKYDEIVEFSGLERFIHTPVKNYSSGMRARLGFSIATQVDPDILILDEILGVGDEQFKRKSSNKMIEMMNSGKTIILVSHSIDQIRNLTDRVIWMDKGEIKGIGESNQICDLYLNEMKK</sequence>
<dbReference type="InterPro" id="IPR003439">
    <property type="entry name" value="ABC_transporter-like_ATP-bd"/>
</dbReference>
<dbReference type="PROSITE" id="PS00211">
    <property type="entry name" value="ABC_TRANSPORTER_1"/>
    <property type="match status" value="1"/>
</dbReference>
<keyword evidence="3" id="KW-0547">Nucleotide-binding</keyword>
<dbReference type="PANTHER" id="PTHR46743:SF2">
    <property type="entry name" value="TEICHOIC ACIDS EXPORT ATP-BINDING PROTEIN TAGH"/>
    <property type="match status" value="1"/>
</dbReference>
<dbReference type="GO" id="GO:0005524">
    <property type="term" value="F:ATP binding"/>
    <property type="evidence" value="ECO:0007669"/>
    <property type="project" value="UniProtKB-KW"/>
</dbReference>
<evidence type="ECO:0000256" key="1">
    <source>
        <dbReference type="ARBA" id="ARBA00005417"/>
    </source>
</evidence>
<keyword evidence="4 7" id="KW-0067">ATP-binding</keyword>
<keyword evidence="2" id="KW-0813">Transport</keyword>
<dbReference type="Pfam" id="PF00005">
    <property type="entry name" value="ABC_tran"/>
    <property type="match status" value="1"/>
</dbReference>
<evidence type="ECO:0000259" key="6">
    <source>
        <dbReference type="PROSITE" id="PS50893"/>
    </source>
</evidence>
<reference evidence="8" key="1">
    <citation type="journal article" date="2019" name="Int. J. Syst. Evol. Microbiol.">
        <title>The Global Catalogue of Microorganisms (GCM) 10K type strain sequencing project: providing services to taxonomists for standard genome sequencing and annotation.</title>
        <authorList>
            <consortium name="The Broad Institute Genomics Platform"/>
            <consortium name="The Broad Institute Genome Sequencing Center for Infectious Disease"/>
            <person name="Wu L."/>
            <person name="Ma J."/>
        </authorList>
    </citation>
    <scope>NUCLEOTIDE SEQUENCE [LARGE SCALE GENOMIC DNA]</scope>
    <source>
        <strain evidence="8">CGMCC 1.18578</strain>
    </source>
</reference>
<dbReference type="Gene3D" id="3.40.50.300">
    <property type="entry name" value="P-loop containing nucleotide triphosphate hydrolases"/>
    <property type="match status" value="1"/>
</dbReference>